<evidence type="ECO:0000313" key="2">
    <source>
        <dbReference type="Proteomes" id="UP000887013"/>
    </source>
</evidence>
<accession>A0A8X6P521</accession>
<reference evidence="1" key="1">
    <citation type="submission" date="2020-08" db="EMBL/GenBank/DDBJ databases">
        <title>Multicomponent nature underlies the extraordinary mechanical properties of spider dragline silk.</title>
        <authorList>
            <person name="Kono N."/>
            <person name="Nakamura H."/>
            <person name="Mori M."/>
            <person name="Yoshida Y."/>
            <person name="Ohtoshi R."/>
            <person name="Malay A.D."/>
            <person name="Moran D.A.P."/>
            <person name="Tomita M."/>
            <person name="Numata K."/>
            <person name="Arakawa K."/>
        </authorList>
    </citation>
    <scope>NUCLEOTIDE SEQUENCE</scope>
</reference>
<evidence type="ECO:0000313" key="1">
    <source>
        <dbReference type="EMBL" id="GFT48609.1"/>
    </source>
</evidence>
<proteinExistence type="predicted"/>
<dbReference type="EMBL" id="BMAW01065055">
    <property type="protein sequence ID" value="GFT48609.1"/>
    <property type="molecule type" value="Genomic_DNA"/>
</dbReference>
<comment type="caution">
    <text evidence="1">The sequence shown here is derived from an EMBL/GenBank/DDBJ whole genome shotgun (WGS) entry which is preliminary data.</text>
</comment>
<dbReference type="AlphaFoldDB" id="A0A8X6P521"/>
<gene>
    <name evidence="1" type="ORF">NPIL_134881</name>
</gene>
<organism evidence="1 2">
    <name type="scientific">Nephila pilipes</name>
    <name type="common">Giant wood spider</name>
    <name type="synonym">Nephila maculata</name>
    <dbReference type="NCBI Taxonomy" id="299642"/>
    <lineage>
        <taxon>Eukaryota</taxon>
        <taxon>Metazoa</taxon>
        <taxon>Ecdysozoa</taxon>
        <taxon>Arthropoda</taxon>
        <taxon>Chelicerata</taxon>
        <taxon>Arachnida</taxon>
        <taxon>Araneae</taxon>
        <taxon>Araneomorphae</taxon>
        <taxon>Entelegynae</taxon>
        <taxon>Araneoidea</taxon>
        <taxon>Nephilidae</taxon>
        <taxon>Nephila</taxon>
    </lineage>
</organism>
<sequence length="89" mass="10797">MCEHRWKVRSPPPCTTRSFLRKDLTRDAYEWREVGTRRRNRDCNGPSKLWILSRQIIEQYVQGSKQLFDDIICKDSTSRYFLQTKYIHS</sequence>
<dbReference type="Proteomes" id="UP000887013">
    <property type="component" value="Unassembled WGS sequence"/>
</dbReference>
<protein>
    <submittedName>
        <fullName evidence="1">Uncharacterized protein</fullName>
    </submittedName>
</protein>
<keyword evidence="2" id="KW-1185">Reference proteome</keyword>
<name>A0A8X6P521_NEPPI</name>